<organism evidence="2">
    <name type="scientific">Rhizophora mucronata</name>
    <name type="common">Asiatic mangrove</name>
    <dbReference type="NCBI Taxonomy" id="61149"/>
    <lineage>
        <taxon>Eukaryota</taxon>
        <taxon>Viridiplantae</taxon>
        <taxon>Streptophyta</taxon>
        <taxon>Embryophyta</taxon>
        <taxon>Tracheophyta</taxon>
        <taxon>Spermatophyta</taxon>
        <taxon>Magnoliopsida</taxon>
        <taxon>eudicotyledons</taxon>
        <taxon>Gunneridae</taxon>
        <taxon>Pentapetalae</taxon>
        <taxon>rosids</taxon>
        <taxon>fabids</taxon>
        <taxon>Malpighiales</taxon>
        <taxon>Rhizophoraceae</taxon>
        <taxon>Rhizophora</taxon>
    </lineage>
</organism>
<feature type="region of interest" description="Disordered" evidence="1">
    <location>
        <begin position="1"/>
        <end position="42"/>
    </location>
</feature>
<dbReference type="EMBL" id="GGEC01016015">
    <property type="protein sequence ID" value="MBW96498.1"/>
    <property type="molecule type" value="Transcribed_RNA"/>
</dbReference>
<feature type="compositionally biased region" description="Polar residues" evidence="1">
    <location>
        <begin position="1"/>
        <end position="17"/>
    </location>
</feature>
<feature type="compositionally biased region" description="Basic residues" evidence="1">
    <location>
        <begin position="31"/>
        <end position="42"/>
    </location>
</feature>
<proteinExistence type="predicted"/>
<accession>A0A2P2JSQ1</accession>
<evidence type="ECO:0000256" key="1">
    <source>
        <dbReference type="SAM" id="MobiDB-lite"/>
    </source>
</evidence>
<dbReference type="AlphaFoldDB" id="A0A2P2JSQ1"/>
<reference evidence="2" key="1">
    <citation type="submission" date="2018-02" db="EMBL/GenBank/DDBJ databases">
        <title>Rhizophora mucronata_Transcriptome.</title>
        <authorList>
            <person name="Meera S.P."/>
            <person name="Sreeshan A."/>
            <person name="Augustine A."/>
        </authorList>
    </citation>
    <scope>NUCLEOTIDE SEQUENCE</scope>
    <source>
        <tissue evidence="2">Leaf</tissue>
    </source>
</reference>
<sequence>MKILAQQNDRQHSQALSKPNIRKTPENKKQNKEKKHLKQEAI</sequence>
<name>A0A2P2JSQ1_RHIMU</name>
<protein>
    <submittedName>
        <fullName evidence="2">Uncharacterized protein</fullName>
    </submittedName>
</protein>
<evidence type="ECO:0000313" key="2">
    <source>
        <dbReference type="EMBL" id="MBW96498.1"/>
    </source>
</evidence>